<dbReference type="Proteomes" id="UP001268683">
    <property type="component" value="Chromosome"/>
</dbReference>
<dbReference type="InterPro" id="IPR050763">
    <property type="entry name" value="ABC_transporter_ATP-binding"/>
</dbReference>
<sequence length="242" mass="26305">MIEVKNLAKSFGDVQAIKDVSFKAEDGAITTLLGANGSGKTTTLRAISGLLKLDQGRAFVDRLDCNLESQKAQQVMGIFPDSFGLYVRLTTREHLEYFAKLHGMSGTKMHTAIDHVTELLQMQDILDRKAEGFSQGQRMKVALARALVHQPKNLILDEPTRGLDVMSIRLLRGLMHQLKEAGCCILFSSHVMAEVSALSDHIVMIADGIVCAEGAETELVANSGCSNLEDAFVKVTGMDKAA</sequence>
<dbReference type="Pfam" id="PF00005">
    <property type="entry name" value="ABC_tran"/>
    <property type="match status" value="1"/>
</dbReference>
<keyword evidence="2" id="KW-0813">Transport</keyword>
<dbReference type="RefSeq" id="WP_310797949.1">
    <property type="nucleotide sequence ID" value="NZ_CP123872.1"/>
</dbReference>
<dbReference type="GO" id="GO:0005524">
    <property type="term" value="F:ATP binding"/>
    <property type="evidence" value="ECO:0007669"/>
    <property type="project" value="UniProtKB-KW"/>
</dbReference>
<evidence type="ECO:0000313" key="8">
    <source>
        <dbReference type="Proteomes" id="UP001268683"/>
    </source>
</evidence>
<dbReference type="PANTHER" id="PTHR42711:SF5">
    <property type="entry name" value="ABC TRANSPORTER ATP-BINDING PROTEIN NATA"/>
    <property type="match status" value="1"/>
</dbReference>
<dbReference type="GO" id="GO:0016887">
    <property type="term" value="F:ATP hydrolysis activity"/>
    <property type="evidence" value="ECO:0007669"/>
    <property type="project" value="InterPro"/>
</dbReference>
<organism evidence="7 8">
    <name type="scientific">Temperatibacter marinus</name>
    <dbReference type="NCBI Taxonomy" id="1456591"/>
    <lineage>
        <taxon>Bacteria</taxon>
        <taxon>Pseudomonadati</taxon>
        <taxon>Pseudomonadota</taxon>
        <taxon>Alphaproteobacteria</taxon>
        <taxon>Kordiimonadales</taxon>
        <taxon>Temperatibacteraceae</taxon>
        <taxon>Temperatibacter</taxon>
    </lineage>
</organism>
<dbReference type="Gene3D" id="3.40.50.300">
    <property type="entry name" value="P-loop containing nucleotide triphosphate hydrolases"/>
    <property type="match status" value="1"/>
</dbReference>
<evidence type="ECO:0000259" key="6">
    <source>
        <dbReference type="PROSITE" id="PS50893"/>
    </source>
</evidence>
<protein>
    <submittedName>
        <fullName evidence="7">ATP-binding cassette domain-containing protein</fullName>
    </submittedName>
</protein>
<keyword evidence="5 7" id="KW-0067">ATP-binding</keyword>
<keyword evidence="3" id="KW-0536">Nodulation</keyword>
<keyword evidence="4" id="KW-0547">Nucleotide-binding</keyword>
<name>A0AA52EGW7_9PROT</name>
<accession>A0AA52EGW7</accession>
<evidence type="ECO:0000256" key="1">
    <source>
        <dbReference type="ARBA" id="ARBA00005417"/>
    </source>
</evidence>
<dbReference type="AlphaFoldDB" id="A0AA52EGW7"/>
<dbReference type="PROSITE" id="PS50893">
    <property type="entry name" value="ABC_TRANSPORTER_2"/>
    <property type="match status" value="1"/>
</dbReference>
<dbReference type="InterPro" id="IPR003593">
    <property type="entry name" value="AAA+_ATPase"/>
</dbReference>
<dbReference type="KEGG" id="tmk:QGN29_11195"/>
<dbReference type="SMART" id="SM00382">
    <property type="entry name" value="AAA"/>
    <property type="match status" value="1"/>
</dbReference>
<feature type="domain" description="ABC transporter" evidence="6">
    <location>
        <begin position="2"/>
        <end position="232"/>
    </location>
</feature>
<evidence type="ECO:0000256" key="4">
    <source>
        <dbReference type="ARBA" id="ARBA00022741"/>
    </source>
</evidence>
<evidence type="ECO:0000256" key="3">
    <source>
        <dbReference type="ARBA" id="ARBA00022458"/>
    </source>
</evidence>
<dbReference type="PROSITE" id="PS00211">
    <property type="entry name" value="ABC_TRANSPORTER_1"/>
    <property type="match status" value="1"/>
</dbReference>
<evidence type="ECO:0000313" key="7">
    <source>
        <dbReference type="EMBL" id="WND02114.1"/>
    </source>
</evidence>
<dbReference type="PANTHER" id="PTHR42711">
    <property type="entry name" value="ABC TRANSPORTER ATP-BINDING PROTEIN"/>
    <property type="match status" value="1"/>
</dbReference>
<evidence type="ECO:0000256" key="5">
    <source>
        <dbReference type="ARBA" id="ARBA00022840"/>
    </source>
</evidence>
<comment type="similarity">
    <text evidence="1">Belongs to the ABC transporter superfamily.</text>
</comment>
<evidence type="ECO:0000256" key="2">
    <source>
        <dbReference type="ARBA" id="ARBA00022448"/>
    </source>
</evidence>
<dbReference type="InterPro" id="IPR017871">
    <property type="entry name" value="ABC_transporter-like_CS"/>
</dbReference>
<proteinExistence type="inferred from homology"/>
<keyword evidence="8" id="KW-1185">Reference proteome</keyword>
<dbReference type="EMBL" id="CP123872">
    <property type="protein sequence ID" value="WND02114.1"/>
    <property type="molecule type" value="Genomic_DNA"/>
</dbReference>
<reference evidence="7" key="1">
    <citation type="submission" date="2023-04" db="EMBL/GenBank/DDBJ databases">
        <title>Complete genome sequence of Temperatibacter marinus.</title>
        <authorList>
            <person name="Rong J.-C."/>
            <person name="Yi M.-L."/>
            <person name="Zhao Q."/>
        </authorList>
    </citation>
    <scope>NUCLEOTIDE SEQUENCE</scope>
    <source>
        <strain evidence="7">NBRC 110045</strain>
    </source>
</reference>
<dbReference type="SUPFAM" id="SSF52540">
    <property type="entry name" value="P-loop containing nucleoside triphosphate hydrolases"/>
    <property type="match status" value="1"/>
</dbReference>
<dbReference type="InterPro" id="IPR003439">
    <property type="entry name" value="ABC_transporter-like_ATP-bd"/>
</dbReference>
<gene>
    <name evidence="7" type="ORF">QGN29_11195</name>
</gene>
<dbReference type="InterPro" id="IPR027417">
    <property type="entry name" value="P-loop_NTPase"/>
</dbReference>